<dbReference type="InterPro" id="IPR030929">
    <property type="entry name" value="Aah/TibC-like"/>
</dbReference>
<dbReference type="AlphaFoldDB" id="A0A5E5BL84"/>
<organism evidence="5 6">
    <name type="scientific">Pandoraea sputorum</name>
    <dbReference type="NCBI Taxonomy" id="93222"/>
    <lineage>
        <taxon>Bacteria</taxon>
        <taxon>Pseudomonadati</taxon>
        <taxon>Pseudomonadota</taxon>
        <taxon>Betaproteobacteria</taxon>
        <taxon>Burkholderiales</taxon>
        <taxon>Burkholderiaceae</taxon>
        <taxon>Pandoraea</taxon>
    </lineage>
</organism>
<dbReference type="InterPro" id="IPR002201">
    <property type="entry name" value="Glyco_trans_9"/>
</dbReference>
<dbReference type="SUPFAM" id="SSF53756">
    <property type="entry name" value="UDP-Glycosyltransferase/glycogen phosphorylase"/>
    <property type="match status" value="1"/>
</dbReference>
<keyword evidence="2 5" id="KW-0808">Transferase</keyword>
<keyword evidence="1" id="KW-0328">Glycosyltransferase</keyword>
<evidence type="ECO:0000313" key="6">
    <source>
        <dbReference type="Proteomes" id="UP000335538"/>
    </source>
</evidence>
<gene>
    <name evidence="5" type="ORF">PSP31121_05091</name>
</gene>
<evidence type="ECO:0000256" key="1">
    <source>
        <dbReference type="ARBA" id="ARBA00022676"/>
    </source>
</evidence>
<dbReference type="EMBL" id="CABPSR010000023">
    <property type="protein sequence ID" value="VVE85100.1"/>
    <property type="molecule type" value="Genomic_DNA"/>
</dbReference>
<dbReference type="PANTHER" id="PTHR30160:SF1">
    <property type="entry name" value="LIPOPOLYSACCHARIDE 1,2-N-ACETYLGLUCOSAMINETRANSFERASE-RELATED"/>
    <property type="match status" value="1"/>
</dbReference>
<dbReference type="Pfam" id="PF21129">
    <property type="entry name" value="TibC_1st"/>
    <property type="match status" value="1"/>
</dbReference>
<name>A0A5E5BL84_9BURK</name>
<accession>A0A5E5BL84</accession>
<dbReference type="CDD" id="cd03789">
    <property type="entry name" value="GT9_LPS_heptosyltransferase"/>
    <property type="match status" value="1"/>
</dbReference>
<feature type="domain" description="Autotransproter heptosyltransferase TibC/BAHTCr-like N-terminal" evidence="4">
    <location>
        <begin position="81"/>
        <end position="141"/>
    </location>
</feature>
<feature type="compositionally biased region" description="Low complexity" evidence="3">
    <location>
        <begin position="449"/>
        <end position="465"/>
    </location>
</feature>
<reference evidence="5 6" key="1">
    <citation type="submission" date="2019-08" db="EMBL/GenBank/DDBJ databases">
        <authorList>
            <person name="Peeters C."/>
        </authorList>
    </citation>
    <scope>NUCLEOTIDE SEQUENCE [LARGE SCALE GENOMIC DNA]</scope>
    <source>
        <strain evidence="5 6">LMG 31121</strain>
    </source>
</reference>
<proteinExistence type="predicted"/>
<dbReference type="PANTHER" id="PTHR30160">
    <property type="entry name" value="TETRAACYLDISACCHARIDE 4'-KINASE-RELATED"/>
    <property type="match status" value="1"/>
</dbReference>
<evidence type="ECO:0000313" key="5">
    <source>
        <dbReference type="EMBL" id="VVE85100.1"/>
    </source>
</evidence>
<dbReference type="GO" id="GO:0008713">
    <property type="term" value="F:ADP-heptose-lipopolysaccharide heptosyltransferase activity"/>
    <property type="evidence" value="ECO:0007669"/>
    <property type="project" value="TreeGrafter"/>
</dbReference>
<evidence type="ECO:0000259" key="4">
    <source>
        <dbReference type="Pfam" id="PF21129"/>
    </source>
</evidence>
<dbReference type="InterPro" id="IPR049327">
    <property type="entry name" value="TibC/BAHTCr-like_N"/>
</dbReference>
<protein>
    <submittedName>
        <fullName evidence="5">Autotransporter strand-loop-strand O-heptosyltransferase</fullName>
    </submittedName>
</protein>
<dbReference type="InterPro" id="IPR051199">
    <property type="entry name" value="LPS_LOS_Heptosyltrfase"/>
</dbReference>
<evidence type="ECO:0000256" key="3">
    <source>
        <dbReference type="SAM" id="MobiDB-lite"/>
    </source>
</evidence>
<dbReference type="NCBIfam" id="TIGR04414">
    <property type="entry name" value="hepto_Aah_TibC"/>
    <property type="match status" value="1"/>
</dbReference>
<dbReference type="GO" id="GO:0009244">
    <property type="term" value="P:lipopolysaccharide core region biosynthetic process"/>
    <property type="evidence" value="ECO:0007669"/>
    <property type="project" value="TreeGrafter"/>
</dbReference>
<dbReference type="Pfam" id="PF01075">
    <property type="entry name" value="Glyco_transf_9"/>
    <property type="match status" value="1"/>
</dbReference>
<dbReference type="RefSeq" id="WP_150811241.1">
    <property type="nucleotide sequence ID" value="NZ_CABPSR010000023.1"/>
</dbReference>
<dbReference type="GO" id="GO:0005829">
    <property type="term" value="C:cytosol"/>
    <property type="evidence" value="ECO:0007669"/>
    <property type="project" value="TreeGrafter"/>
</dbReference>
<dbReference type="Gene3D" id="3.40.50.2000">
    <property type="entry name" value="Glycogen Phosphorylase B"/>
    <property type="match status" value="1"/>
</dbReference>
<dbReference type="Proteomes" id="UP000335538">
    <property type="component" value="Unassembled WGS sequence"/>
</dbReference>
<sequence>MSSVDSAFPLCAASVSPGAETGAPPPAPVVAPALLDSSSSLAPAVPAAPVAAPVLTSAGAPDKPPYPLAPTLPTLAGPKGTGIRFDFNDGCRVMVPKGDWKVTLSDSHTGNILFQTSMTEGCVMSAKKYFVPFEIEVSRHGKAVMHHRFDARDKAVLILFPVGTLGDLVGWFPYAVKFQEKHQCRLTVSMSALLIPLFQDAYPHIEFVTPEQVKVEQYYATYRIGLFFDDHDQAFQPSDFRQVGLHRTAGHILGVDPTEMPPLLALPDETRPIPERYVCIAVQASTQCKYWNFPGGWKEIVQFLKDAGYRVICIDQKSTHGVGTQWNHIPWGCEDQTGDRPLAERARWLRHADFFVGLSSGLAWLAWATNTPVVMISGFTHESNEFETPYRIVNHHTCNSCWNDVRHRFDHFDFMWCPRHKGTARQFECTGLITPTYVKNVIRTIPGFRGAPPAPPADAGAADTAAPRERAALRSPSEVAITPAG</sequence>
<evidence type="ECO:0000256" key="2">
    <source>
        <dbReference type="ARBA" id="ARBA00022679"/>
    </source>
</evidence>
<feature type="region of interest" description="Disordered" evidence="3">
    <location>
        <begin position="449"/>
        <end position="485"/>
    </location>
</feature>